<keyword evidence="4" id="KW-0833">Ubl conjugation pathway</keyword>
<dbReference type="PANTHER" id="PTHR43982">
    <property type="entry name" value="UBIQUITIN CARBOXYL-TERMINAL HYDROLASE"/>
    <property type="match status" value="1"/>
</dbReference>
<dbReference type="EC" id="3.4.19.12" evidence="2"/>
<feature type="region of interest" description="Disordered" evidence="8">
    <location>
        <begin position="1"/>
        <end position="20"/>
    </location>
</feature>
<feature type="domain" description="USP" evidence="9">
    <location>
        <begin position="50"/>
        <end position="341"/>
    </location>
</feature>
<keyword evidence="3" id="KW-0645">Protease</keyword>
<comment type="catalytic activity">
    <reaction evidence="1">
        <text>Thiol-dependent hydrolysis of ester, thioester, amide, peptide and isopeptide bonds formed by the C-terminal Gly of ubiquitin (a 76-residue protein attached to proteins as an intracellular targeting signal).</text>
        <dbReference type="EC" id="3.4.19.12"/>
    </reaction>
</comment>
<reference evidence="10 11" key="1">
    <citation type="submission" date="2015-09" db="EMBL/GenBank/DDBJ databases">
        <title>Draft genome of the parasitic nematode Teladorsagia circumcincta isolate WARC Sus (inbred).</title>
        <authorList>
            <person name="Mitreva M."/>
        </authorList>
    </citation>
    <scope>NUCLEOTIDE SEQUENCE [LARGE SCALE GENOMIC DNA]</scope>
    <source>
        <strain evidence="10 11">S</strain>
    </source>
</reference>
<dbReference type="Pfam" id="PF00443">
    <property type="entry name" value="UCH"/>
    <property type="match status" value="1"/>
</dbReference>
<evidence type="ECO:0000313" key="11">
    <source>
        <dbReference type="Proteomes" id="UP000230423"/>
    </source>
</evidence>
<name>A0A2G9U5X3_TELCI</name>
<protein>
    <recommendedName>
        <fullName evidence="2">ubiquitinyl hydrolase 1</fullName>
        <ecNumber evidence="2">3.4.19.12</ecNumber>
    </recommendedName>
</protein>
<dbReference type="InterPro" id="IPR001394">
    <property type="entry name" value="Peptidase_C19_UCH"/>
</dbReference>
<keyword evidence="11" id="KW-1185">Reference proteome</keyword>
<keyword evidence="6" id="KW-0788">Thiol protease</keyword>
<dbReference type="InterPro" id="IPR038765">
    <property type="entry name" value="Papain-like_cys_pep_sf"/>
</dbReference>
<dbReference type="Proteomes" id="UP000230423">
    <property type="component" value="Unassembled WGS sequence"/>
</dbReference>
<evidence type="ECO:0000256" key="8">
    <source>
        <dbReference type="SAM" id="MobiDB-lite"/>
    </source>
</evidence>
<dbReference type="InterPro" id="IPR028889">
    <property type="entry name" value="USP"/>
</dbReference>
<dbReference type="PANTHER" id="PTHR43982:SF6">
    <property type="entry name" value="UBIQUITIN CARBOXYL-TERMINAL HYDROLASE 2-RELATED"/>
    <property type="match status" value="1"/>
</dbReference>
<dbReference type="PROSITE" id="PS50235">
    <property type="entry name" value="USP_3"/>
    <property type="match status" value="1"/>
</dbReference>
<dbReference type="GO" id="GO:0061136">
    <property type="term" value="P:regulation of proteasomal protein catabolic process"/>
    <property type="evidence" value="ECO:0007669"/>
    <property type="project" value="TreeGrafter"/>
</dbReference>
<evidence type="ECO:0000256" key="7">
    <source>
        <dbReference type="SAM" id="Coils"/>
    </source>
</evidence>
<evidence type="ECO:0000256" key="5">
    <source>
        <dbReference type="ARBA" id="ARBA00022801"/>
    </source>
</evidence>
<keyword evidence="7" id="KW-0175">Coiled coil</keyword>
<feature type="compositionally biased region" description="Basic and acidic residues" evidence="8">
    <location>
        <begin position="384"/>
        <end position="406"/>
    </location>
</feature>
<dbReference type="AlphaFoldDB" id="A0A2G9U5X3"/>
<evidence type="ECO:0000256" key="1">
    <source>
        <dbReference type="ARBA" id="ARBA00000707"/>
    </source>
</evidence>
<dbReference type="GO" id="GO:0043161">
    <property type="term" value="P:proteasome-mediated ubiquitin-dependent protein catabolic process"/>
    <property type="evidence" value="ECO:0007669"/>
    <property type="project" value="InterPro"/>
</dbReference>
<dbReference type="SUPFAM" id="SSF54001">
    <property type="entry name" value="Cysteine proteinases"/>
    <property type="match status" value="1"/>
</dbReference>
<evidence type="ECO:0000256" key="2">
    <source>
        <dbReference type="ARBA" id="ARBA00012759"/>
    </source>
</evidence>
<organism evidence="10 11">
    <name type="scientific">Teladorsagia circumcincta</name>
    <name type="common">Brown stomach worm</name>
    <name type="synonym">Ostertagia circumcincta</name>
    <dbReference type="NCBI Taxonomy" id="45464"/>
    <lineage>
        <taxon>Eukaryota</taxon>
        <taxon>Metazoa</taxon>
        <taxon>Ecdysozoa</taxon>
        <taxon>Nematoda</taxon>
        <taxon>Chromadorea</taxon>
        <taxon>Rhabditida</taxon>
        <taxon>Rhabditina</taxon>
        <taxon>Rhabditomorpha</taxon>
        <taxon>Strongyloidea</taxon>
        <taxon>Trichostrongylidae</taxon>
        <taxon>Teladorsagia</taxon>
    </lineage>
</organism>
<keyword evidence="5 10" id="KW-0378">Hydrolase</keyword>
<dbReference type="InterPro" id="IPR044635">
    <property type="entry name" value="UBP14-like"/>
</dbReference>
<accession>A0A2G9U5X3</accession>
<dbReference type="GO" id="GO:0016579">
    <property type="term" value="P:protein deubiquitination"/>
    <property type="evidence" value="ECO:0007669"/>
    <property type="project" value="InterPro"/>
</dbReference>
<feature type="coiled-coil region" evidence="7">
    <location>
        <begin position="225"/>
        <end position="252"/>
    </location>
</feature>
<evidence type="ECO:0000256" key="4">
    <source>
        <dbReference type="ARBA" id="ARBA00022786"/>
    </source>
</evidence>
<dbReference type="Gene3D" id="3.90.70.10">
    <property type="entry name" value="Cysteine proteinases"/>
    <property type="match status" value="2"/>
</dbReference>
<sequence length="427" mass="47090">MQHQGGAVNVAPVSCSGPTATTATPMPALTSAAEREQSDIEKLVCWAIAESLITQGPPGNRSYVSSLPANPEEMLRKEGVSKADITEADLVEKMRYLFASMDVGNRRYIDPSEALNVVSALAARSKSDVILGRQQDASEMMSNLMEWMEKGLALQETGPEAEQNDEIIKQSSPLVTSRSLEAMEISPVASVDAAGSAFMDSTVPDQREPDGTKNEEMITPVAANSEQLSAFAPELENAIKDLEEKHKQLCDRETELIKSIDNIYEKDDLKKHGYRLHAVAIHQGQASAGHYWAYVRKGNDDSQWEKFNDQRVESAAWSDIEAEAVGGIRTTSAYFLLYVSSSAEPWLFSDDCPTSSFLTNDIREQVENENAALESEIERYRCTQNEDAKGNTEVYENPRDDVEKEFSALPPPIGNEDELLSGTPLER</sequence>
<feature type="region of interest" description="Disordered" evidence="8">
    <location>
        <begin position="384"/>
        <end position="427"/>
    </location>
</feature>
<dbReference type="EMBL" id="KZ348892">
    <property type="protein sequence ID" value="PIO65578.1"/>
    <property type="molecule type" value="Genomic_DNA"/>
</dbReference>
<dbReference type="OrthoDB" id="2420415at2759"/>
<gene>
    <name evidence="10" type="ORF">TELCIR_12744</name>
</gene>
<proteinExistence type="predicted"/>
<dbReference type="GO" id="GO:0070628">
    <property type="term" value="F:proteasome binding"/>
    <property type="evidence" value="ECO:0007669"/>
    <property type="project" value="TreeGrafter"/>
</dbReference>
<evidence type="ECO:0000256" key="3">
    <source>
        <dbReference type="ARBA" id="ARBA00022670"/>
    </source>
</evidence>
<dbReference type="GO" id="GO:0004843">
    <property type="term" value="F:cysteine-type deubiquitinase activity"/>
    <property type="evidence" value="ECO:0007669"/>
    <property type="project" value="UniProtKB-EC"/>
</dbReference>
<evidence type="ECO:0000313" key="10">
    <source>
        <dbReference type="EMBL" id="PIO65578.1"/>
    </source>
</evidence>
<feature type="non-terminal residue" evidence="10">
    <location>
        <position position="427"/>
    </location>
</feature>
<evidence type="ECO:0000259" key="9">
    <source>
        <dbReference type="PROSITE" id="PS50235"/>
    </source>
</evidence>
<dbReference type="PROSITE" id="PS00973">
    <property type="entry name" value="USP_2"/>
    <property type="match status" value="1"/>
</dbReference>
<dbReference type="InterPro" id="IPR018200">
    <property type="entry name" value="USP_CS"/>
</dbReference>
<evidence type="ECO:0000256" key="6">
    <source>
        <dbReference type="ARBA" id="ARBA00022807"/>
    </source>
</evidence>